<evidence type="ECO:0000313" key="2">
    <source>
        <dbReference type="EMBL" id="JAD21825.1"/>
    </source>
</evidence>
<dbReference type="EMBL" id="GBRH01276070">
    <property type="protein sequence ID" value="JAD21825.1"/>
    <property type="molecule type" value="Transcribed_RNA"/>
</dbReference>
<dbReference type="AlphaFoldDB" id="A0A0A9SAR2"/>
<evidence type="ECO:0000256" key="1">
    <source>
        <dbReference type="SAM" id="MobiDB-lite"/>
    </source>
</evidence>
<sequence length="24" mass="3168">MRRRTPRPARRARPDKPRIRRRRR</sequence>
<proteinExistence type="predicted"/>
<accession>A0A0A9SAR2</accession>
<feature type="compositionally biased region" description="Basic residues" evidence="1">
    <location>
        <begin position="1"/>
        <end position="11"/>
    </location>
</feature>
<reference evidence="2" key="1">
    <citation type="submission" date="2014-09" db="EMBL/GenBank/DDBJ databases">
        <authorList>
            <person name="Magalhaes I.L.F."/>
            <person name="Oliveira U."/>
            <person name="Santos F.R."/>
            <person name="Vidigal T.H.D.A."/>
            <person name="Brescovit A.D."/>
            <person name="Santos A.J."/>
        </authorList>
    </citation>
    <scope>NUCLEOTIDE SEQUENCE</scope>
    <source>
        <tissue evidence="2">Shoot tissue taken approximately 20 cm above the soil surface</tissue>
    </source>
</reference>
<reference evidence="2" key="2">
    <citation type="journal article" date="2015" name="Data Brief">
        <title>Shoot transcriptome of the giant reed, Arundo donax.</title>
        <authorList>
            <person name="Barrero R.A."/>
            <person name="Guerrero F.D."/>
            <person name="Moolhuijzen P."/>
            <person name="Goolsby J.A."/>
            <person name="Tidwell J."/>
            <person name="Bellgard S.E."/>
            <person name="Bellgard M.I."/>
        </authorList>
    </citation>
    <scope>NUCLEOTIDE SEQUENCE</scope>
    <source>
        <tissue evidence="2">Shoot tissue taken approximately 20 cm above the soil surface</tissue>
    </source>
</reference>
<protein>
    <submittedName>
        <fullName evidence="2">Uncharacterized protein</fullName>
    </submittedName>
</protein>
<feature type="region of interest" description="Disordered" evidence="1">
    <location>
        <begin position="1"/>
        <end position="24"/>
    </location>
</feature>
<organism evidence="2">
    <name type="scientific">Arundo donax</name>
    <name type="common">Giant reed</name>
    <name type="synonym">Donax arundinaceus</name>
    <dbReference type="NCBI Taxonomy" id="35708"/>
    <lineage>
        <taxon>Eukaryota</taxon>
        <taxon>Viridiplantae</taxon>
        <taxon>Streptophyta</taxon>
        <taxon>Embryophyta</taxon>
        <taxon>Tracheophyta</taxon>
        <taxon>Spermatophyta</taxon>
        <taxon>Magnoliopsida</taxon>
        <taxon>Liliopsida</taxon>
        <taxon>Poales</taxon>
        <taxon>Poaceae</taxon>
        <taxon>PACMAD clade</taxon>
        <taxon>Arundinoideae</taxon>
        <taxon>Arundineae</taxon>
        <taxon>Arundo</taxon>
    </lineage>
</organism>
<name>A0A0A9SAR2_ARUDO</name>